<protein>
    <submittedName>
        <fullName evidence="1">Uncharacterized protein</fullName>
    </submittedName>
</protein>
<evidence type="ECO:0000313" key="1">
    <source>
        <dbReference type="EMBL" id="OZJ06518.1"/>
    </source>
</evidence>
<proteinExistence type="predicted"/>
<dbReference type="Proteomes" id="UP000242875">
    <property type="component" value="Unassembled WGS sequence"/>
</dbReference>
<comment type="caution">
    <text evidence="1">The sequence shown here is derived from an EMBL/GenBank/DDBJ whole genome shotgun (WGS) entry which is preliminary data.</text>
</comment>
<reference evidence="1 2" key="1">
    <citation type="journal article" date="2017" name="Mycologia">
        <title>Bifiguratus adelaidae, gen. et sp. nov., a new member of Mucoromycotina in endophytic and soil-dwelling habitats.</title>
        <authorList>
            <person name="Torres-Cruz T.J."/>
            <person name="Billingsley Tobias T.L."/>
            <person name="Almatruk M."/>
            <person name="Hesse C."/>
            <person name="Kuske C.R."/>
            <person name="Desiro A."/>
            <person name="Benucci G.M."/>
            <person name="Bonito G."/>
            <person name="Stajich J.E."/>
            <person name="Dunlap C."/>
            <person name="Arnold A.E."/>
            <person name="Porras-Alfaro A."/>
        </authorList>
    </citation>
    <scope>NUCLEOTIDE SEQUENCE [LARGE SCALE GENOMIC DNA]</scope>
    <source>
        <strain evidence="1 2">AZ0501</strain>
    </source>
</reference>
<dbReference type="OrthoDB" id="2140489at2759"/>
<dbReference type="EMBL" id="MVBO01000003">
    <property type="protein sequence ID" value="OZJ06518.1"/>
    <property type="molecule type" value="Genomic_DNA"/>
</dbReference>
<keyword evidence="2" id="KW-1185">Reference proteome</keyword>
<sequence>MHVNVEHVDLQYFRHHAATENKYDSRNAHRNSTPEAGFAAQDTARIILGAPMALYDHNQKEFHESDDRSLQLRAVDYIFARDALSHFHVITPTTSKRRCKGHSTGMNVRSVNANAEVLHEADRNAQQEAKQSGDILKYWHGNLNQHGECLAICIWTNHAFAKCATGRSSHLQAVKLARTMYDKYSLEHYSLTTEASVIST</sequence>
<dbReference type="PANTHER" id="PTHR36986:SF1">
    <property type="entry name" value="UPF0643 PROTEIN PB2B2.08"/>
    <property type="match status" value="1"/>
</dbReference>
<organism evidence="1 2">
    <name type="scientific">Bifiguratus adelaidae</name>
    <dbReference type="NCBI Taxonomy" id="1938954"/>
    <lineage>
        <taxon>Eukaryota</taxon>
        <taxon>Fungi</taxon>
        <taxon>Fungi incertae sedis</taxon>
        <taxon>Mucoromycota</taxon>
        <taxon>Mucoromycotina</taxon>
        <taxon>Endogonomycetes</taxon>
        <taxon>Endogonales</taxon>
        <taxon>Endogonales incertae sedis</taxon>
        <taxon>Bifiguratus</taxon>
    </lineage>
</organism>
<accession>A0A261Y7G4</accession>
<dbReference type="AlphaFoldDB" id="A0A261Y7G4"/>
<name>A0A261Y7G4_9FUNG</name>
<dbReference type="PANTHER" id="PTHR36986">
    <property type="entry name" value="UPF0643 PROTEIN PB2B2.08"/>
    <property type="match status" value="1"/>
</dbReference>
<gene>
    <name evidence="1" type="ORF">BZG36_00474</name>
</gene>
<evidence type="ECO:0000313" key="2">
    <source>
        <dbReference type="Proteomes" id="UP000242875"/>
    </source>
</evidence>